<accession>A0A2W7RMM6</accession>
<protein>
    <submittedName>
        <fullName evidence="3">DUF4199 domain-containing protein</fullName>
    </submittedName>
    <submittedName>
        <fullName evidence="2">Uncharacterized protein DUF4199</fullName>
    </submittedName>
</protein>
<organism evidence="2 4">
    <name type="scientific">Algoriphagus ratkowskyi</name>
    <dbReference type="NCBI Taxonomy" id="57028"/>
    <lineage>
        <taxon>Bacteria</taxon>
        <taxon>Pseudomonadati</taxon>
        <taxon>Bacteroidota</taxon>
        <taxon>Cytophagia</taxon>
        <taxon>Cytophagales</taxon>
        <taxon>Cyclobacteriaceae</taxon>
        <taxon>Algoriphagus</taxon>
    </lineage>
</organism>
<dbReference type="EMBL" id="VORV01000005">
    <property type="protein sequence ID" value="TXD78051.1"/>
    <property type="molecule type" value="Genomic_DNA"/>
</dbReference>
<reference evidence="3 5" key="2">
    <citation type="submission" date="2019-08" db="EMBL/GenBank/DDBJ databases">
        <title>Genome of Algoriphagus ratkowskyi IC026.</title>
        <authorList>
            <person name="Bowman J.P."/>
        </authorList>
    </citation>
    <scope>NUCLEOTIDE SEQUENCE [LARGE SCALE GENOMIC DNA]</scope>
    <source>
        <strain evidence="3 5">IC026</strain>
    </source>
</reference>
<sequence>MKNIKIEIKWALIFVGMMMVWMVFEKAMGWHDDKIADHATMTNLVAIPSIAIYVFALLDKRKNFYHGVISYYQGFMSGLGITLIVAILSPLSQYIISEFITPDYFTNIINYAVDQGEMTREDAESYFNLKSYIIQSVAGALIMGIATSAVVAVLVKKKVKVD</sequence>
<evidence type="ECO:0000256" key="1">
    <source>
        <dbReference type="SAM" id="Phobius"/>
    </source>
</evidence>
<dbReference type="InterPro" id="IPR025250">
    <property type="entry name" value="DUF4199"/>
</dbReference>
<keyword evidence="1" id="KW-1133">Transmembrane helix</keyword>
<evidence type="ECO:0000313" key="2">
    <source>
        <dbReference type="EMBL" id="PZX60226.1"/>
    </source>
</evidence>
<dbReference type="Pfam" id="PF13858">
    <property type="entry name" value="DUF4199"/>
    <property type="match status" value="1"/>
</dbReference>
<reference evidence="2 4" key="1">
    <citation type="submission" date="2018-06" db="EMBL/GenBank/DDBJ databases">
        <title>Genomic Encyclopedia of Archaeal and Bacterial Type Strains, Phase II (KMG-II): from individual species to whole genera.</title>
        <authorList>
            <person name="Goeker M."/>
        </authorList>
    </citation>
    <scope>NUCLEOTIDE SEQUENCE [LARGE SCALE GENOMIC DNA]</scope>
    <source>
        <strain evidence="2 4">DSM 22686</strain>
    </source>
</reference>
<dbReference type="Proteomes" id="UP000249115">
    <property type="component" value="Unassembled WGS sequence"/>
</dbReference>
<keyword evidence="1" id="KW-0812">Transmembrane</keyword>
<proteinExistence type="predicted"/>
<dbReference type="Proteomes" id="UP000321927">
    <property type="component" value="Unassembled WGS sequence"/>
</dbReference>
<dbReference type="EMBL" id="QKZU01000002">
    <property type="protein sequence ID" value="PZX60226.1"/>
    <property type="molecule type" value="Genomic_DNA"/>
</dbReference>
<feature type="transmembrane region" description="Helical" evidence="1">
    <location>
        <begin position="7"/>
        <end position="24"/>
    </location>
</feature>
<evidence type="ECO:0000313" key="4">
    <source>
        <dbReference type="Proteomes" id="UP000249115"/>
    </source>
</evidence>
<comment type="caution">
    <text evidence="2">The sequence shown here is derived from an EMBL/GenBank/DDBJ whole genome shotgun (WGS) entry which is preliminary data.</text>
</comment>
<keyword evidence="1" id="KW-0472">Membrane</keyword>
<dbReference type="OrthoDB" id="5766000at2"/>
<feature type="transmembrane region" description="Helical" evidence="1">
    <location>
        <begin position="39"/>
        <end position="58"/>
    </location>
</feature>
<evidence type="ECO:0000313" key="3">
    <source>
        <dbReference type="EMBL" id="TXD78051.1"/>
    </source>
</evidence>
<keyword evidence="5" id="KW-1185">Reference proteome</keyword>
<feature type="transmembrane region" description="Helical" evidence="1">
    <location>
        <begin position="132"/>
        <end position="155"/>
    </location>
</feature>
<dbReference type="RefSeq" id="WP_086500087.1">
    <property type="nucleotide sequence ID" value="NZ_MSSV01000004.1"/>
</dbReference>
<evidence type="ECO:0000313" key="5">
    <source>
        <dbReference type="Proteomes" id="UP000321927"/>
    </source>
</evidence>
<name>A0A2W7RMM6_9BACT</name>
<dbReference type="AlphaFoldDB" id="A0A2W7RMM6"/>
<gene>
    <name evidence="3" type="ORF">ESW18_08355</name>
    <name evidence="2" type="ORF">LV84_00497</name>
</gene>
<feature type="transmembrane region" description="Helical" evidence="1">
    <location>
        <begin position="70"/>
        <end position="96"/>
    </location>
</feature>